<evidence type="ECO:0000259" key="12">
    <source>
        <dbReference type="PROSITE" id="PS50192"/>
    </source>
</evidence>
<keyword evidence="6 10" id="KW-0472">Membrane</keyword>
<dbReference type="AlphaFoldDB" id="F4QJG2"/>
<dbReference type="InterPro" id="IPR004089">
    <property type="entry name" value="MCPsignal_dom"/>
</dbReference>
<evidence type="ECO:0000256" key="4">
    <source>
        <dbReference type="ARBA" id="ARBA00022692"/>
    </source>
</evidence>
<evidence type="ECO:0000256" key="6">
    <source>
        <dbReference type="ARBA" id="ARBA00023136"/>
    </source>
</evidence>
<dbReference type="GO" id="GO:0005886">
    <property type="term" value="C:plasma membrane"/>
    <property type="evidence" value="ECO:0007669"/>
    <property type="project" value="UniProtKB-SubCell"/>
</dbReference>
<evidence type="ECO:0000313" key="15">
    <source>
        <dbReference type="Proteomes" id="UP000006512"/>
    </source>
</evidence>
<dbReference type="Gene3D" id="6.10.340.10">
    <property type="match status" value="1"/>
</dbReference>
<evidence type="ECO:0000256" key="8">
    <source>
        <dbReference type="ARBA" id="ARBA00029447"/>
    </source>
</evidence>
<dbReference type="GO" id="GO:0004888">
    <property type="term" value="F:transmembrane signaling receptor activity"/>
    <property type="evidence" value="ECO:0007669"/>
    <property type="project" value="InterPro"/>
</dbReference>
<dbReference type="GO" id="GO:0007165">
    <property type="term" value="P:signal transduction"/>
    <property type="evidence" value="ECO:0007669"/>
    <property type="project" value="UniProtKB-KW"/>
</dbReference>
<organism evidence="14 15">
    <name type="scientific">Asticcacaulis biprosthecium C19</name>
    <dbReference type="NCBI Taxonomy" id="715226"/>
    <lineage>
        <taxon>Bacteria</taxon>
        <taxon>Pseudomonadati</taxon>
        <taxon>Pseudomonadota</taxon>
        <taxon>Alphaproteobacteria</taxon>
        <taxon>Caulobacterales</taxon>
        <taxon>Caulobacteraceae</taxon>
        <taxon>Asticcacaulis</taxon>
    </lineage>
</organism>
<keyword evidence="2" id="KW-1003">Cell membrane</keyword>
<dbReference type="Gene3D" id="3.30.450.20">
    <property type="entry name" value="PAS domain"/>
    <property type="match status" value="1"/>
</dbReference>
<dbReference type="PANTHER" id="PTHR32089">
    <property type="entry name" value="METHYL-ACCEPTING CHEMOTAXIS PROTEIN MCPB"/>
    <property type="match status" value="1"/>
</dbReference>
<dbReference type="PROSITE" id="PS50192">
    <property type="entry name" value="T_SNARE"/>
    <property type="match status" value="1"/>
</dbReference>
<proteinExistence type="inferred from homology"/>
<evidence type="ECO:0000256" key="10">
    <source>
        <dbReference type="SAM" id="Phobius"/>
    </source>
</evidence>
<dbReference type="Proteomes" id="UP000006512">
    <property type="component" value="Unassembled WGS sequence"/>
</dbReference>
<dbReference type="eggNOG" id="COG0840">
    <property type="taxonomic scope" value="Bacteria"/>
</dbReference>
<feature type="domain" description="Methyl-accepting transducer" evidence="11">
    <location>
        <begin position="291"/>
        <end position="513"/>
    </location>
</feature>
<evidence type="ECO:0000256" key="7">
    <source>
        <dbReference type="ARBA" id="ARBA00023224"/>
    </source>
</evidence>
<evidence type="ECO:0000313" key="14">
    <source>
        <dbReference type="EMBL" id="EGF93145.1"/>
    </source>
</evidence>
<evidence type="ECO:0000256" key="9">
    <source>
        <dbReference type="PROSITE-ProRule" id="PRU00284"/>
    </source>
</evidence>
<dbReference type="SMART" id="SM00283">
    <property type="entry name" value="MA"/>
    <property type="match status" value="1"/>
</dbReference>
<evidence type="ECO:0000256" key="5">
    <source>
        <dbReference type="ARBA" id="ARBA00022989"/>
    </source>
</evidence>
<dbReference type="STRING" id="715226.ABI_15850"/>
<protein>
    <submittedName>
        <fullName evidence="14">Methyl-accepting chemotaxis protein MCP signaling domain protein</fullName>
    </submittedName>
</protein>
<dbReference type="SUPFAM" id="SSF58104">
    <property type="entry name" value="Methyl-accepting chemotaxis protein (MCP) signaling domain"/>
    <property type="match status" value="1"/>
</dbReference>
<dbReference type="Gene3D" id="1.10.287.950">
    <property type="entry name" value="Methyl-accepting chemotaxis protein"/>
    <property type="match status" value="1"/>
</dbReference>
<name>F4QJG2_9CAUL</name>
<dbReference type="PRINTS" id="PR00260">
    <property type="entry name" value="CHEMTRNSDUCR"/>
</dbReference>
<keyword evidence="15" id="KW-1185">Reference proteome</keyword>
<sequence length="546" mass="58840">MALALVAFVAVSAVALLDYRQVMLGDRMDKTRNVVEVAGSAVRGQYERFQKGEISEAEAKAAAIAQVKALRYEGQNYFWIIDDQAQMIMHPFKPELDGTEAADIKDPNGVRLFSEMTVAVEPGHDGFVRYAWPKPGVDKTKPMAKISYVSAIPEWKWIVGSGIYIDDVNTAFTAQMTKFGAIGLFTLLVLGGVSWIIARDIRLPLARITQGLSALAEGKDLPSQGDERRDEIGAMMRSLQDLNARLSDARRLEEAQKSDALAKLTQKAQLEAEINAFKGTVGDIMGKLGGATQDLKHASDDMTHMVTSVNDKSRTVTAVTGETSGNVQMVAAAAVEMSASIREIASQTGSCSMAIRDVVEHMHKASSTSQKLDEATKRIVEIVDLIQSITGQINLLALNATIESARAGEAGKGFAVVANEVKQLATATGRATSEITLNIDNIREVSQDVIQVLHAISRGVDTVDQIAVSISSAVEEQSVVTADIAANMSTASMNTDRISHNVEDMSRASDDATVSARKTSSSAHILSEQTEHLKTEILTFLDRVSA</sequence>
<feature type="domain" description="T-SNARE coiled-coil homology" evidence="12">
    <location>
        <begin position="443"/>
        <end position="505"/>
    </location>
</feature>
<evidence type="ECO:0000259" key="13">
    <source>
        <dbReference type="PROSITE" id="PS50885"/>
    </source>
</evidence>
<feature type="transmembrane region" description="Helical" evidence="10">
    <location>
        <begin position="179"/>
        <end position="198"/>
    </location>
</feature>
<dbReference type="Pfam" id="PF00015">
    <property type="entry name" value="MCPsignal"/>
    <property type="match status" value="1"/>
</dbReference>
<dbReference type="InterPro" id="IPR004090">
    <property type="entry name" value="Chemotax_Me-accpt_rcpt"/>
</dbReference>
<dbReference type="InterPro" id="IPR003660">
    <property type="entry name" value="HAMP_dom"/>
</dbReference>
<dbReference type="EMBL" id="GL883077">
    <property type="protein sequence ID" value="EGF93145.1"/>
    <property type="molecule type" value="Genomic_DNA"/>
</dbReference>
<evidence type="ECO:0000256" key="2">
    <source>
        <dbReference type="ARBA" id="ARBA00022475"/>
    </source>
</evidence>
<dbReference type="PROSITE" id="PS50885">
    <property type="entry name" value="HAMP"/>
    <property type="match status" value="1"/>
</dbReference>
<evidence type="ECO:0000256" key="3">
    <source>
        <dbReference type="ARBA" id="ARBA00022519"/>
    </source>
</evidence>
<keyword evidence="4 10" id="KW-0812">Transmembrane</keyword>
<accession>F4QJG2</accession>
<dbReference type="SMART" id="SM01049">
    <property type="entry name" value="Cache_2"/>
    <property type="match status" value="1"/>
</dbReference>
<gene>
    <name evidence="14" type="ORF">ABI_15850</name>
</gene>
<keyword evidence="5 10" id="KW-1133">Transmembrane helix</keyword>
<dbReference type="HOGENOM" id="CLU_000445_107_27_5"/>
<evidence type="ECO:0000256" key="1">
    <source>
        <dbReference type="ARBA" id="ARBA00004429"/>
    </source>
</evidence>
<comment type="subcellular location">
    <subcellularLocation>
        <location evidence="1">Cell inner membrane</location>
        <topology evidence="1">Multi-pass membrane protein</topology>
    </subcellularLocation>
</comment>
<comment type="similarity">
    <text evidence="8">Belongs to the methyl-accepting chemotaxis (MCP) protein family.</text>
</comment>
<dbReference type="PROSITE" id="PS50111">
    <property type="entry name" value="CHEMOTAXIS_TRANSDUC_2"/>
    <property type="match status" value="1"/>
</dbReference>
<evidence type="ECO:0000259" key="11">
    <source>
        <dbReference type="PROSITE" id="PS50111"/>
    </source>
</evidence>
<feature type="domain" description="HAMP" evidence="13">
    <location>
        <begin position="199"/>
        <end position="251"/>
    </location>
</feature>
<dbReference type="InterPro" id="IPR033480">
    <property type="entry name" value="sCache_2"/>
</dbReference>
<dbReference type="GO" id="GO:0006935">
    <property type="term" value="P:chemotaxis"/>
    <property type="evidence" value="ECO:0007669"/>
    <property type="project" value="InterPro"/>
</dbReference>
<dbReference type="PANTHER" id="PTHR32089:SF112">
    <property type="entry name" value="LYSOZYME-LIKE PROTEIN-RELATED"/>
    <property type="match status" value="1"/>
</dbReference>
<reference evidence="15" key="1">
    <citation type="submission" date="2011-03" db="EMBL/GenBank/DDBJ databases">
        <title>Draft genome sequence of Brevundimonas diminuta.</title>
        <authorList>
            <person name="Brown P.J.B."/>
            <person name="Buechlein A."/>
            <person name="Hemmerich C."/>
            <person name="Brun Y.V."/>
        </authorList>
    </citation>
    <scope>NUCLEOTIDE SEQUENCE [LARGE SCALE GENOMIC DNA]</scope>
    <source>
        <strain evidence="15">C19</strain>
    </source>
</reference>
<keyword evidence="7 9" id="KW-0807">Transducer</keyword>
<keyword evidence="3" id="KW-0997">Cell inner membrane</keyword>
<dbReference type="InterPro" id="IPR000727">
    <property type="entry name" value="T_SNARE_dom"/>
</dbReference>
<dbReference type="Pfam" id="PF17200">
    <property type="entry name" value="sCache_2"/>
    <property type="match status" value="1"/>
</dbReference>